<name>A0A087PLT8_9PROT</name>
<comment type="caution">
    <text evidence="1">The sequence shown here is derived from an EMBL/GenBank/DDBJ whole genome shotgun (WGS) entry which is preliminary data.</text>
</comment>
<dbReference type="PATRIC" id="fig|178901.10.peg.2284"/>
<proteinExistence type="predicted"/>
<accession>A0A087PLT8</accession>
<dbReference type="AlphaFoldDB" id="A0A087PLT8"/>
<dbReference type="EMBL" id="LHZZ01000636">
    <property type="protein sequence ID" value="KXV73896.1"/>
    <property type="molecule type" value="Genomic_DNA"/>
</dbReference>
<dbReference type="InterPro" id="IPR027417">
    <property type="entry name" value="P-loop_NTPase"/>
</dbReference>
<keyword evidence="1" id="KW-0067">ATP-binding</keyword>
<keyword evidence="1" id="KW-0547">Nucleotide-binding</keyword>
<organism evidence="1 2">
    <name type="scientific">Acetobacter malorum</name>
    <dbReference type="NCBI Taxonomy" id="178901"/>
    <lineage>
        <taxon>Bacteria</taxon>
        <taxon>Pseudomonadati</taxon>
        <taxon>Pseudomonadota</taxon>
        <taxon>Alphaproteobacteria</taxon>
        <taxon>Acetobacterales</taxon>
        <taxon>Acetobacteraceae</taxon>
        <taxon>Acetobacter</taxon>
    </lineage>
</organism>
<protein>
    <submittedName>
        <fullName evidence="1">ABC transporter ATP-binding protein</fullName>
    </submittedName>
</protein>
<evidence type="ECO:0000313" key="1">
    <source>
        <dbReference type="EMBL" id="KXV73896.1"/>
    </source>
</evidence>
<evidence type="ECO:0000313" key="2">
    <source>
        <dbReference type="Proteomes" id="UP000075538"/>
    </source>
</evidence>
<sequence length="233" mass="25820">MDTRTTGPLLELNKAVPSFEESGLPPVPFSMKLMPGDCMVVEARSTSRATMFADMCCGLVPLEDGGVKFMGLDWAALHDREMNALRGRIGRMTRRPSWPEFLNTHFAITLQQLHHTTRPLDEIVAEAARLGELFGLPGLPVLRPSMLSDADLLRAGCVRAFLGRPRLLLLEDPLEGSPVDLQNPFLSAITEARDRGAGVIWLVRNNAIWQGYRQGITSMWRLADDGLVEIRTA</sequence>
<dbReference type="GO" id="GO:0005524">
    <property type="term" value="F:ATP binding"/>
    <property type="evidence" value="ECO:0007669"/>
    <property type="project" value="UniProtKB-KW"/>
</dbReference>
<dbReference type="RefSeq" id="WP_043552169.1">
    <property type="nucleotide sequence ID" value="NZ_JBDNJR010000006.1"/>
</dbReference>
<dbReference type="SUPFAM" id="SSF52540">
    <property type="entry name" value="P-loop containing nucleoside triphosphate hydrolases"/>
    <property type="match status" value="1"/>
</dbReference>
<dbReference type="Gene3D" id="3.40.50.300">
    <property type="entry name" value="P-loop containing nucleotide triphosphate hydrolases"/>
    <property type="match status" value="1"/>
</dbReference>
<reference evidence="1 2" key="1">
    <citation type="submission" date="2015-06" db="EMBL/GenBank/DDBJ databases">
        <title>Improved classification and identification of acetic acid bacteria using matrix-assisted laser desorption/ionization time-of-flight mass spectrometry; Gluconobacter nephelii and Gluconobacter uchimurae are later heterotypic synonyms of Gluconobacter japonicus and Gluconobacter oxydans, respectively.</title>
        <authorList>
            <person name="Li L."/>
            <person name="Cleenwerck I."/>
            <person name="De Vuyst L."/>
            <person name="Vandamme P."/>
        </authorList>
    </citation>
    <scope>NUCLEOTIDE SEQUENCE [LARGE SCALE GENOMIC DNA]</scope>
    <source>
        <strain evidence="1 2">LMG 1604</strain>
    </source>
</reference>
<dbReference type="GeneID" id="29558786"/>
<gene>
    <name evidence="1" type="ORF">AD953_14130</name>
</gene>
<dbReference type="Proteomes" id="UP000075538">
    <property type="component" value="Unassembled WGS sequence"/>
</dbReference>